<dbReference type="Pfam" id="PF25597">
    <property type="entry name" value="SH3_retrovirus"/>
    <property type="match status" value="1"/>
</dbReference>
<feature type="domain" description="Retroviral polymerase SH3-like" evidence="2">
    <location>
        <begin position="215"/>
        <end position="274"/>
    </location>
</feature>
<protein>
    <recommendedName>
        <fullName evidence="2">Retroviral polymerase SH3-like domain-containing protein</fullName>
    </recommendedName>
</protein>
<evidence type="ECO:0000259" key="2">
    <source>
        <dbReference type="Pfam" id="PF25597"/>
    </source>
</evidence>
<dbReference type="SUPFAM" id="SSF56672">
    <property type="entry name" value="DNA/RNA polymerases"/>
    <property type="match status" value="1"/>
</dbReference>
<dbReference type="InterPro" id="IPR012337">
    <property type="entry name" value="RNaseH-like_sf"/>
</dbReference>
<dbReference type="PANTHER" id="PTHR11439:SF455">
    <property type="entry name" value="RLK (RECEPTOR-LIKE PROTEIN KINASE) 8, PUTATIVE-RELATED"/>
    <property type="match status" value="1"/>
</dbReference>
<gene>
    <name evidence="3" type="ORF">FSB_LOCUS3055</name>
</gene>
<name>A0A2N9EK41_FAGSY</name>
<dbReference type="InterPro" id="IPR036397">
    <property type="entry name" value="RNaseH_sf"/>
</dbReference>
<dbReference type="InterPro" id="IPR043502">
    <property type="entry name" value="DNA/RNA_pol_sf"/>
</dbReference>
<sequence length="693" mass="77208">MDHLNHKAPAVTKLNGTLSEEALGHVVGMNTAREVWECLEAKYLQATKERELQLNRQLQTPKYDYTYENSAQDISQALACTTLSDSHEPDTHWYTDAGATSHMTSNTGTLFPTTVMILLLLEMGLAYQLHMLHVSCPSTPEQNGVAERKHRHIIETGLTMLFHVCLPKNLWIEAFMTALYLINHLPSSTLGMTTPFYKLHGVHPDYNSLKVFGYRCFPYLRDYAKNKFEPKSYPCIFIGYSPIYKGYRCLYPPTKCVYLSRHVVFDESILPYTDPKLLFSSATTNGSFSTYAECAVGFLSPHLVSSSPMLSFSSASSTTLSTMLQTALLDSSSDPTVAPPSAPTPSLVTELKLIHIEPGLVLPPPAQNPSLDLEPPELVPPLAPERTYTDQSTSDSIPPLEMAPPESVSPLDTPPTTLLPPSTTNVHPMITRRKARIQVLSYGDGLFLSQQKYAREILSKASMTDCKPIGTPFAQKHHLKLEVNLVCQFMHQPGMSHFQDVKRILRYLQGTLDYGIRILSRSSFTLFGFSDADWAGCPNTRRSTTGFCIYLGANCISWSSKKQAIVSRSSAEAEYRAMASVTAEFTWLTYLLRDLGFSLPQPPVLFCDNTSALHMTVIPVFHARTKHIELDYHFVREKVAAGALTTCYVPSQSQLADLFTKAVSKDTFHKMRIKLGVLPPPSSSLRGTDKEII</sequence>
<dbReference type="AlphaFoldDB" id="A0A2N9EK41"/>
<dbReference type="SUPFAM" id="SSF53098">
    <property type="entry name" value="Ribonuclease H-like"/>
    <property type="match status" value="1"/>
</dbReference>
<proteinExistence type="predicted"/>
<reference evidence="3" key="1">
    <citation type="submission" date="2018-02" db="EMBL/GenBank/DDBJ databases">
        <authorList>
            <person name="Cohen D.B."/>
            <person name="Kent A.D."/>
        </authorList>
    </citation>
    <scope>NUCLEOTIDE SEQUENCE</scope>
</reference>
<dbReference type="GO" id="GO:0003676">
    <property type="term" value="F:nucleic acid binding"/>
    <property type="evidence" value="ECO:0007669"/>
    <property type="project" value="InterPro"/>
</dbReference>
<organism evidence="3">
    <name type="scientific">Fagus sylvatica</name>
    <name type="common">Beechnut</name>
    <dbReference type="NCBI Taxonomy" id="28930"/>
    <lineage>
        <taxon>Eukaryota</taxon>
        <taxon>Viridiplantae</taxon>
        <taxon>Streptophyta</taxon>
        <taxon>Embryophyta</taxon>
        <taxon>Tracheophyta</taxon>
        <taxon>Spermatophyta</taxon>
        <taxon>Magnoliopsida</taxon>
        <taxon>eudicotyledons</taxon>
        <taxon>Gunneridae</taxon>
        <taxon>Pentapetalae</taxon>
        <taxon>rosids</taxon>
        <taxon>fabids</taxon>
        <taxon>Fagales</taxon>
        <taxon>Fagaceae</taxon>
        <taxon>Fagus</taxon>
    </lineage>
</organism>
<accession>A0A2N9EK41</accession>
<evidence type="ECO:0000256" key="1">
    <source>
        <dbReference type="SAM" id="MobiDB-lite"/>
    </source>
</evidence>
<evidence type="ECO:0000313" key="3">
    <source>
        <dbReference type="EMBL" id="SPC75173.1"/>
    </source>
</evidence>
<dbReference type="Gene3D" id="3.30.420.10">
    <property type="entry name" value="Ribonuclease H-like superfamily/Ribonuclease H"/>
    <property type="match status" value="1"/>
</dbReference>
<dbReference type="PANTHER" id="PTHR11439">
    <property type="entry name" value="GAG-POL-RELATED RETROTRANSPOSON"/>
    <property type="match status" value="1"/>
</dbReference>
<dbReference type="EMBL" id="OIVN01000147">
    <property type="protein sequence ID" value="SPC75173.1"/>
    <property type="molecule type" value="Genomic_DNA"/>
</dbReference>
<dbReference type="CDD" id="cd09272">
    <property type="entry name" value="RNase_HI_RT_Ty1"/>
    <property type="match status" value="1"/>
</dbReference>
<feature type="compositionally biased region" description="Low complexity" evidence="1">
    <location>
        <begin position="408"/>
        <end position="424"/>
    </location>
</feature>
<dbReference type="InterPro" id="IPR057670">
    <property type="entry name" value="SH3_retrovirus"/>
</dbReference>
<feature type="region of interest" description="Disordered" evidence="1">
    <location>
        <begin position="365"/>
        <end position="425"/>
    </location>
</feature>